<accession>E9GPG9</accession>
<sequence length="81" mass="8817">MDTPLIVTAQNSAIRAITSLTALDADVDAQEANGNTAMHYAVLNSSDREIDRSHTRTRTSIYQTPLEEPLCISCQLAIAQI</sequence>
<evidence type="ECO:0000313" key="2">
    <source>
        <dbReference type="Proteomes" id="UP000000305"/>
    </source>
</evidence>
<name>E9GPG9_DAPPU</name>
<dbReference type="OrthoDB" id="6346951at2759"/>
<dbReference type="HOGENOM" id="CLU_2576266_0_0_1"/>
<keyword evidence="2" id="KW-1185">Reference proteome</keyword>
<dbReference type="Proteomes" id="UP000000305">
    <property type="component" value="Unassembled WGS sequence"/>
</dbReference>
<dbReference type="EMBL" id="GL732556">
    <property type="protein sequence ID" value="EFX78679.1"/>
    <property type="molecule type" value="Genomic_DNA"/>
</dbReference>
<proteinExistence type="predicted"/>
<dbReference type="AlphaFoldDB" id="E9GPG9"/>
<dbReference type="KEGG" id="dpx:DAPPUDRAFT_246013"/>
<dbReference type="InterPro" id="IPR002110">
    <property type="entry name" value="Ankyrin_rpt"/>
</dbReference>
<dbReference type="Pfam" id="PF13637">
    <property type="entry name" value="Ank_4"/>
    <property type="match status" value="1"/>
</dbReference>
<protein>
    <submittedName>
        <fullName evidence="1">Uncharacterized protein</fullName>
    </submittedName>
</protein>
<dbReference type="InParanoid" id="E9GPG9"/>
<evidence type="ECO:0000313" key="1">
    <source>
        <dbReference type="EMBL" id="EFX78679.1"/>
    </source>
</evidence>
<reference evidence="1 2" key="1">
    <citation type="journal article" date="2011" name="Science">
        <title>The ecoresponsive genome of Daphnia pulex.</title>
        <authorList>
            <person name="Colbourne J.K."/>
            <person name="Pfrender M.E."/>
            <person name="Gilbert D."/>
            <person name="Thomas W.K."/>
            <person name="Tucker A."/>
            <person name="Oakley T.H."/>
            <person name="Tokishita S."/>
            <person name="Aerts A."/>
            <person name="Arnold G.J."/>
            <person name="Basu M.K."/>
            <person name="Bauer D.J."/>
            <person name="Caceres C.E."/>
            <person name="Carmel L."/>
            <person name="Casola C."/>
            <person name="Choi J.H."/>
            <person name="Detter J.C."/>
            <person name="Dong Q."/>
            <person name="Dusheyko S."/>
            <person name="Eads B.D."/>
            <person name="Frohlich T."/>
            <person name="Geiler-Samerotte K.A."/>
            <person name="Gerlach D."/>
            <person name="Hatcher P."/>
            <person name="Jogdeo S."/>
            <person name="Krijgsveld J."/>
            <person name="Kriventseva E.V."/>
            <person name="Kultz D."/>
            <person name="Laforsch C."/>
            <person name="Lindquist E."/>
            <person name="Lopez J."/>
            <person name="Manak J.R."/>
            <person name="Muller J."/>
            <person name="Pangilinan J."/>
            <person name="Patwardhan R.P."/>
            <person name="Pitluck S."/>
            <person name="Pritham E.J."/>
            <person name="Rechtsteiner A."/>
            <person name="Rho M."/>
            <person name="Rogozin I.B."/>
            <person name="Sakarya O."/>
            <person name="Salamov A."/>
            <person name="Schaack S."/>
            <person name="Shapiro H."/>
            <person name="Shiga Y."/>
            <person name="Skalitzky C."/>
            <person name="Smith Z."/>
            <person name="Souvorov A."/>
            <person name="Sung W."/>
            <person name="Tang Z."/>
            <person name="Tsuchiya D."/>
            <person name="Tu H."/>
            <person name="Vos H."/>
            <person name="Wang M."/>
            <person name="Wolf Y.I."/>
            <person name="Yamagata H."/>
            <person name="Yamada T."/>
            <person name="Ye Y."/>
            <person name="Shaw J.R."/>
            <person name="Andrews J."/>
            <person name="Crease T.J."/>
            <person name="Tang H."/>
            <person name="Lucas S.M."/>
            <person name="Robertson H.M."/>
            <person name="Bork P."/>
            <person name="Koonin E.V."/>
            <person name="Zdobnov E.M."/>
            <person name="Grigoriev I.V."/>
            <person name="Lynch M."/>
            <person name="Boore J.L."/>
        </authorList>
    </citation>
    <scope>NUCLEOTIDE SEQUENCE [LARGE SCALE GENOMIC DNA]</scope>
</reference>
<dbReference type="Gene3D" id="1.25.40.20">
    <property type="entry name" value="Ankyrin repeat-containing domain"/>
    <property type="match status" value="1"/>
</dbReference>
<dbReference type="PhylomeDB" id="E9GPG9"/>
<organism evidence="1 2">
    <name type="scientific">Daphnia pulex</name>
    <name type="common">Water flea</name>
    <dbReference type="NCBI Taxonomy" id="6669"/>
    <lineage>
        <taxon>Eukaryota</taxon>
        <taxon>Metazoa</taxon>
        <taxon>Ecdysozoa</taxon>
        <taxon>Arthropoda</taxon>
        <taxon>Crustacea</taxon>
        <taxon>Branchiopoda</taxon>
        <taxon>Diplostraca</taxon>
        <taxon>Cladocera</taxon>
        <taxon>Anomopoda</taxon>
        <taxon>Daphniidae</taxon>
        <taxon>Daphnia</taxon>
    </lineage>
</organism>
<dbReference type="SUPFAM" id="SSF48403">
    <property type="entry name" value="Ankyrin repeat"/>
    <property type="match status" value="1"/>
</dbReference>
<gene>
    <name evidence="1" type="ORF">DAPPUDRAFT_246013</name>
</gene>
<dbReference type="InterPro" id="IPR036770">
    <property type="entry name" value="Ankyrin_rpt-contain_sf"/>
</dbReference>